<gene>
    <name evidence="1" type="ORF">SISSUDRAFT_295180</name>
</gene>
<protein>
    <recommendedName>
        <fullName evidence="3">F-box domain-containing protein</fullName>
    </recommendedName>
</protein>
<sequence>MSRRKSTRDRRSPTTLTKQSNGVALALPVELWRMIFEMAGHPLARDWDDDFELGMTFGVDTYKNHCASVGCRPPLWLESHRTLSAISLTCHTWSAISTPLLYSLLWIATPDHARKLLPVLRRTPVNGGFRGATFGEHVTALIVNQHAISGAVLKSLCDLCPRLRAISAHSVGVKTVTQWRALERSLSQLSSLRHFDICCGTVDQNEFPTTRKPSTFPNLHYFAVSFNPWCGFGPWQMPNLRHLSFVIMADDQEHLRTQLIPFLRSNGSQIRNLELLTNSNFDGIESFMPFGADAIIPLCPKLRELSATLPHLLPLLWDPHHPLSHPVLEAFMIPLPPPSHVDPEIMRPVLQSLNRQNFPKLEVALLYNSYPVSLSDLKKTDIKISLPSWWKDVIATWQTDRIFVGQLPEGRRLTYKALIEFAEFVDI</sequence>
<evidence type="ECO:0008006" key="3">
    <source>
        <dbReference type="Google" id="ProtNLM"/>
    </source>
</evidence>
<proteinExistence type="predicted"/>
<accession>A0A165ZHU2</accession>
<name>A0A165ZHU2_9AGAM</name>
<dbReference type="Gene3D" id="3.80.10.10">
    <property type="entry name" value="Ribonuclease Inhibitor"/>
    <property type="match status" value="1"/>
</dbReference>
<dbReference type="SUPFAM" id="SSF52058">
    <property type="entry name" value="L domain-like"/>
    <property type="match status" value="1"/>
</dbReference>
<dbReference type="Proteomes" id="UP000076798">
    <property type="component" value="Unassembled WGS sequence"/>
</dbReference>
<keyword evidence="2" id="KW-1185">Reference proteome</keyword>
<evidence type="ECO:0000313" key="2">
    <source>
        <dbReference type="Proteomes" id="UP000076798"/>
    </source>
</evidence>
<evidence type="ECO:0000313" key="1">
    <source>
        <dbReference type="EMBL" id="KZT34317.1"/>
    </source>
</evidence>
<reference evidence="1 2" key="1">
    <citation type="journal article" date="2016" name="Mol. Biol. Evol.">
        <title>Comparative Genomics of Early-Diverging Mushroom-Forming Fungi Provides Insights into the Origins of Lignocellulose Decay Capabilities.</title>
        <authorList>
            <person name="Nagy L.G."/>
            <person name="Riley R."/>
            <person name="Tritt A."/>
            <person name="Adam C."/>
            <person name="Daum C."/>
            <person name="Floudas D."/>
            <person name="Sun H."/>
            <person name="Yadav J.S."/>
            <person name="Pangilinan J."/>
            <person name="Larsson K.H."/>
            <person name="Matsuura K."/>
            <person name="Barry K."/>
            <person name="Labutti K."/>
            <person name="Kuo R."/>
            <person name="Ohm R.A."/>
            <person name="Bhattacharya S.S."/>
            <person name="Shirouzu T."/>
            <person name="Yoshinaga Y."/>
            <person name="Martin F.M."/>
            <person name="Grigoriev I.V."/>
            <person name="Hibbett D.S."/>
        </authorList>
    </citation>
    <scope>NUCLEOTIDE SEQUENCE [LARGE SCALE GENOMIC DNA]</scope>
    <source>
        <strain evidence="1 2">HHB10207 ss-3</strain>
    </source>
</reference>
<organism evidence="1 2">
    <name type="scientific">Sistotremastrum suecicum HHB10207 ss-3</name>
    <dbReference type="NCBI Taxonomy" id="1314776"/>
    <lineage>
        <taxon>Eukaryota</taxon>
        <taxon>Fungi</taxon>
        <taxon>Dikarya</taxon>
        <taxon>Basidiomycota</taxon>
        <taxon>Agaricomycotina</taxon>
        <taxon>Agaricomycetes</taxon>
        <taxon>Sistotremastrales</taxon>
        <taxon>Sistotremastraceae</taxon>
        <taxon>Sistotremastrum</taxon>
    </lineage>
</organism>
<dbReference type="EMBL" id="KV428188">
    <property type="protein sequence ID" value="KZT34317.1"/>
    <property type="molecule type" value="Genomic_DNA"/>
</dbReference>
<dbReference type="AlphaFoldDB" id="A0A165ZHU2"/>
<dbReference type="InterPro" id="IPR032675">
    <property type="entry name" value="LRR_dom_sf"/>
</dbReference>